<proteinExistence type="inferred from homology"/>
<dbReference type="Proteomes" id="UP000310263">
    <property type="component" value="Unassembled WGS sequence"/>
</dbReference>
<evidence type="ECO:0000313" key="3">
    <source>
        <dbReference type="EMBL" id="TGY62075.1"/>
    </source>
</evidence>
<comment type="similarity">
    <text evidence="1 2">Belongs to the Iojap/RsfS family.</text>
</comment>
<dbReference type="AlphaFoldDB" id="A0A4S2F066"/>
<organism evidence="3 4">
    <name type="scientific">Muricaecibacterium torontonense</name>
    <dbReference type="NCBI Taxonomy" id="3032871"/>
    <lineage>
        <taxon>Bacteria</taxon>
        <taxon>Bacillati</taxon>
        <taxon>Actinomycetota</taxon>
        <taxon>Coriobacteriia</taxon>
        <taxon>Coriobacteriales</taxon>
        <taxon>Atopobiaceae</taxon>
        <taxon>Muricaecibacterium</taxon>
    </lineage>
</organism>
<protein>
    <recommendedName>
        <fullName evidence="2">Ribosomal silencing factor RsfS</fullName>
    </recommendedName>
</protein>
<sequence>MSDSSNDQTPRFEAAYGGAVEALSVAQVAACAADSKKAQDIVVLDVTELSDMSDYLVICTTTSNPQTQAVLEEVKDQVSAQLSEKPFSIEGRESGHWILLDYGAVIVHIFQQDLRDYYRLEKLWGDAPQVQF</sequence>
<comment type="subcellular location">
    <subcellularLocation>
        <location evidence="2">Cytoplasm</location>
    </subcellularLocation>
</comment>
<dbReference type="Pfam" id="PF02410">
    <property type="entry name" value="RsfS"/>
    <property type="match status" value="1"/>
</dbReference>
<name>A0A4S2F066_9ACTN</name>
<keyword evidence="4" id="KW-1185">Reference proteome</keyword>
<keyword evidence="2" id="KW-0678">Repressor</keyword>
<evidence type="ECO:0000313" key="4">
    <source>
        <dbReference type="Proteomes" id="UP000310263"/>
    </source>
</evidence>
<keyword evidence="2" id="KW-0963">Cytoplasm</keyword>
<accession>A0A4S2F066</accession>
<gene>
    <name evidence="2 3" type="primary">rsfS</name>
    <name evidence="3" type="ORF">E5334_05210</name>
</gene>
<dbReference type="OrthoDB" id="9793681at2"/>
<evidence type="ECO:0000256" key="1">
    <source>
        <dbReference type="ARBA" id="ARBA00010574"/>
    </source>
</evidence>
<dbReference type="EMBL" id="SRYE01000003">
    <property type="protein sequence ID" value="TGY62075.1"/>
    <property type="molecule type" value="Genomic_DNA"/>
</dbReference>
<dbReference type="HAMAP" id="MF_01477">
    <property type="entry name" value="Iojap_RsfS"/>
    <property type="match status" value="1"/>
</dbReference>
<dbReference type="GO" id="GO:0043023">
    <property type="term" value="F:ribosomal large subunit binding"/>
    <property type="evidence" value="ECO:0007669"/>
    <property type="project" value="TreeGrafter"/>
</dbReference>
<evidence type="ECO:0000256" key="2">
    <source>
        <dbReference type="HAMAP-Rule" id="MF_01477"/>
    </source>
</evidence>
<dbReference type="GO" id="GO:0042256">
    <property type="term" value="P:cytosolic ribosome assembly"/>
    <property type="evidence" value="ECO:0007669"/>
    <property type="project" value="UniProtKB-UniRule"/>
</dbReference>
<dbReference type="InterPro" id="IPR004394">
    <property type="entry name" value="Iojap/RsfS/C7orf30"/>
</dbReference>
<keyword evidence="2" id="KW-0810">Translation regulation</keyword>
<dbReference type="GO" id="GO:0005737">
    <property type="term" value="C:cytoplasm"/>
    <property type="evidence" value="ECO:0007669"/>
    <property type="project" value="UniProtKB-SubCell"/>
</dbReference>
<dbReference type="SUPFAM" id="SSF81301">
    <property type="entry name" value="Nucleotidyltransferase"/>
    <property type="match status" value="1"/>
</dbReference>
<reference evidence="3 4" key="1">
    <citation type="submission" date="2019-04" db="EMBL/GenBank/DDBJ databases">
        <title>Microbes associate with the intestines of laboratory mice.</title>
        <authorList>
            <person name="Navarre W."/>
            <person name="Wong E."/>
            <person name="Huang K."/>
            <person name="Tropini C."/>
            <person name="Ng K."/>
            <person name="Yu B."/>
        </authorList>
    </citation>
    <scope>NUCLEOTIDE SEQUENCE [LARGE SCALE GENOMIC DNA]</scope>
    <source>
        <strain evidence="3 4">NM07_P-09</strain>
    </source>
</reference>
<dbReference type="GO" id="GO:0017148">
    <property type="term" value="P:negative regulation of translation"/>
    <property type="evidence" value="ECO:0007669"/>
    <property type="project" value="UniProtKB-UniRule"/>
</dbReference>
<dbReference type="NCBIfam" id="TIGR00090">
    <property type="entry name" value="rsfS_iojap_ybeB"/>
    <property type="match status" value="1"/>
</dbReference>
<comment type="caution">
    <text evidence="3">The sequence shown here is derived from an EMBL/GenBank/DDBJ whole genome shotgun (WGS) entry which is preliminary data.</text>
</comment>
<dbReference type="InterPro" id="IPR043519">
    <property type="entry name" value="NT_sf"/>
</dbReference>
<dbReference type="RefSeq" id="WP_136012558.1">
    <property type="nucleotide sequence ID" value="NZ_SRYE01000003.1"/>
</dbReference>
<dbReference type="PANTHER" id="PTHR21043:SF0">
    <property type="entry name" value="MITOCHONDRIAL ASSEMBLY OF RIBOSOMAL LARGE SUBUNIT PROTEIN 1"/>
    <property type="match status" value="1"/>
</dbReference>
<comment type="function">
    <text evidence="2">Functions as a ribosomal silencing factor. Interacts with ribosomal protein uL14 (rplN), blocking formation of intersubunit bridge B8. Prevents association of the 30S and 50S ribosomal subunits and the formation of functional ribosomes, thus repressing translation.</text>
</comment>
<dbReference type="GO" id="GO:0090071">
    <property type="term" value="P:negative regulation of ribosome biogenesis"/>
    <property type="evidence" value="ECO:0007669"/>
    <property type="project" value="UniProtKB-UniRule"/>
</dbReference>
<comment type="subunit">
    <text evidence="2">Interacts with ribosomal protein uL14 (rplN).</text>
</comment>
<dbReference type="Gene3D" id="3.30.460.10">
    <property type="entry name" value="Beta Polymerase, domain 2"/>
    <property type="match status" value="1"/>
</dbReference>
<dbReference type="PANTHER" id="PTHR21043">
    <property type="entry name" value="IOJAP SUPERFAMILY ORTHOLOG"/>
    <property type="match status" value="1"/>
</dbReference>